<dbReference type="EnsemblMetazoa" id="ADIR005890-RA">
    <property type="protein sequence ID" value="ADIR005890-PA"/>
    <property type="gene ID" value="ADIR005890"/>
</dbReference>
<dbReference type="PROSITE" id="PS50088">
    <property type="entry name" value="ANK_REPEAT"/>
    <property type="match status" value="4"/>
</dbReference>
<dbReference type="STRING" id="7168.A0A182NE26"/>
<protein>
    <submittedName>
        <fullName evidence="5">Uncharacterized protein</fullName>
    </submittedName>
</protein>
<dbReference type="Proteomes" id="UP000075884">
    <property type="component" value="Unassembled WGS sequence"/>
</dbReference>
<feature type="repeat" description="ANK" evidence="3">
    <location>
        <begin position="248"/>
        <end position="280"/>
    </location>
</feature>
<keyword evidence="2 3" id="KW-0040">ANK repeat</keyword>
<dbReference type="PANTHER" id="PTHR46680:SF3">
    <property type="entry name" value="NF-KAPPA-B INHIBITOR CACTUS"/>
    <property type="match status" value="1"/>
</dbReference>
<sequence length="383" mass="41230">MHPSRGLTMNTASITDSSGQYSAEKKDFCDSANTDSGFLSGHNLNSSENIDSGLISSSYSGRSDSGVAAPALVAPEIGNKEIVESNSNFDSGMIPDEELEEARDTGLMDICERFDRLMKRDWMKYYQQDDLGETQLHLAVYEGSDDHVAKLVANVPRQFLNIQNDAAQTALHLAVLVGQPKIVRRLLIAGTNQNIRDAEGNTALHLACSRGNVAVVKELLTPLSPNEIIAHGATSTKIPQDLELWNYDGKTCVHLAAETGSIDVLRCLIDAGADINAREGKSGQSPLHISIDQGNEELANFLLDECPCLSLEAETYAGLTAYQLALIQDKRILVSGLTKHGAETLSLADSDTESDSEDEMISNFYGTSAFSAPFSGLSAINVS</sequence>
<dbReference type="InterPro" id="IPR036770">
    <property type="entry name" value="Ankyrin_rpt-contain_sf"/>
</dbReference>
<dbReference type="AlphaFoldDB" id="A0A182NE26"/>
<name>A0A182NE26_9DIPT</name>
<accession>A0A182NE26</accession>
<organism evidence="5 6">
    <name type="scientific">Anopheles dirus</name>
    <dbReference type="NCBI Taxonomy" id="7168"/>
    <lineage>
        <taxon>Eukaryota</taxon>
        <taxon>Metazoa</taxon>
        <taxon>Ecdysozoa</taxon>
        <taxon>Arthropoda</taxon>
        <taxon>Hexapoda</taxon>
        <taxon>Insecta</taxon>
        <taxon>Pterygota</taxon>
        <taxon>Neoptera</taxon>
        <taxon>Endopterygota</taxon>
        <taxon>Diptera</taxon>
        <taxon>Nematocera</taxon>
        <taxon>Culicoidea</taxon>
        <taxon>Culicidae</taxon>
        <taxon>Anophelinae</taxon>
        <taxon>Anopheles</taxon>
    </lineage>
</organism>
<evidence type="ECO:0000256" key="1">
    <source>
        <dbReference type="ARBA" id="ARBA00022737"/>
    </source>
</evidence>
<evidence type="ECO:0000313" key="5">
    <source>
        <dbReference type="EnsemblMetazoa" id="ADIR005890-PA"/>
    </source>
</evidence>
<dbReference type="PROSITE" id="PS50297">
    <property type="entry name" value="ANK_REP_REGION"/>
    <property type="match status" value="4"/>
</dbReference>
<dbReference type="PANTHER" id="PTHR46680">
    <property type="entry name" value="NF-KAPPA-B INHIBITOR ALPHA"/>
    <property type="match status" value="1"/>
</dbReference>
<dbReference type="GO" id="GO:0005829">
    <property type="term" value="C:cytosol"/>
    <property type="evidence" value="ECO:0007669"/>
    <property type="project" value="TreeGrafter"/>
</dbReference>
<reference evidence="6" key="1">
    <citation type="submission" date="2013-03" db="EMBL/GenBank/DDBJ databases">
        <title>The Genome Sequence of Anopheles dirus WRAIR2.</title>
        <authorList>
            <consortium name="The Broad Institute Genomics Platform"/>
            <person name="Neafsey D.E."/>
            <person name="Walton C."/>
            <person name="Walker B."/>
            <person name="Young S.K."/>
            <person name="Zeng Q."/>
            <person name="Gargeya S."/>
            <person name="Fitzgerald M."/>
            <person name="Haas B."/>
            <person name="Abouelleil A."/>
            <person name="Allen A.W."/>
            <person name="Alvarado L."/>
            <person name="Arachchi H.M."/>
            <person name="Berlin A.M."/>
            <person name="Chapman S.B."/>
            <person name="Gainer-Dewar J."/>
            <person name="Goldberg J."/>
            <person name="Griggs A."/>
            <person name="Gujja S."/>
            <person name="Hansen M."/>
            <person name="Howarth C."/>
            <person name="Imamovic A."/>
            <person name="Ireland A."/>
            <person name="Larimer J."/>
            <person name="McCowan C."/>
            <person name="Murphy C."/>
            <person name="Pearson M."/>
            <person name="Poon T.W."/>
            <person name="Priest M."/>
            <person name="Roberts A."/>
            <person name="Saif S."/>
            <person name="Shea T."/>
            <person name="Sisk P."/>
            <person name="Sykes S."/>
            <person name="Wortman J."/>
            <person name="Nusbaum C."/>
            <person name="Birren B."/>
        </authorList>
    </citation>
    <scope>NUCLEOTIDE SEQUENCE [LARGE SCALE GENOMIC DNA]</scope>
    <source>
        <strain evidence="6">WRAIR2</strain>
    </source>
</reference>
<dbReference type="InterPro" id="IPR051070">
    <property type="entry name" value="NF-kappa-B_inhibitor"/>
</dbReference>
<dbReference type="VEuPathDB" id="VectorBase:ADIR005890"/>
<feature type="region of interest" description="Disordered" evidence="4">
    <location>
        <begin position="1"/>
        <end position="20"/>
    </location>
</feature>
<feature type="repeat" description="ANK" evidence="3">
    <location>
        <begin position="199"/>
        <end position="220"/>
    </location>
</feature>
<dbReference type="SMART" id="SM00248">
    <property type="entry name" value="ANK"/>
    <property type="match status" value="6"/>
</dbReference>
<feature type="repeat" description="ANK" evidence="3">
    <location>
        <begin position="166"/>
        <end position="198"/>
    </location>
</feature>
<evidence type="ECO:0000313" key="6">
    <source>
        <dbReference type="Proteomes" id="UP000075884"/>
    </source>
</evidence>
<dbReference type="PRINTS" id="PR01415">
    <property type="entry name" value="ANKYRIN"/>
</dbReference>
<dbReference type="Gene3D" id="1.25.40.20">
    <property type="entry name" value="Ankyrin repeat-containing domain"/>
    <property type="match status" value="1"/>
</dbReference>
<dbReference type="SUPFAM" id="SSF48403">
    <property type="entry name" value="Ankyrin repeat"/>
    <property type="match status" value="1"/>
</dbReference>
<proteinExistence type="predicted"/>
<keyword evidence="1" id="KW-0677">Repeat</keyword>
<dbReference type="Pfam" id="PF12796">
    <property type="entry name" value="Ank_2"/>
    <property type="match status" value="1"/>
</dbReference>
<evidence type="ECO:0000256" key="4">
    <source>
        <dbReference type="SAM" id="MobiDB-lite"/>
    </source>
</evidence>
<feature type="compositionally biased region" description="Polar residues" evidence="4">
    <location>
        <begin position="7"/>
        <end position="20"/>
    </location>
</feature>
<keyword evidence="6" id="KW-1185">Reference proteome</keyword>
<reference evidence="5" key="2">
    <citation type="submission" date="2020-05" db="UniProtKB">
        <authorList>
            <consortium name="EnsemblMetazoa"/>
        </authorList>
    </citation>
    <scope>IDENTIFICATION</scope>
    <source>
        <strain evidence="5">WRAIR2</strain>
    </source>
</reference>
<dbReference type="GO" id="GO:0051059">
    <property type="term" value="F:NF-kappaB binding"/>
    <property type="evidence" value="ECO:0007669"/>
    <property type="project" value="TreeGrafter"/>
</dbReference>
<evidence type="ECO:0000256" key="2">
    <source>
        <dbReference type="ARBA" id="ARBA00023043"/>
    </source>
</evidence>
<evidence type="ECO:0000256" key="3">
    <source>
        <dbReference type="PROSITE-ProRule" id="PRU00023"/>
    </source>
</evidence>
<dbReference type="InterPro" id="IPR002110">
    <property type="entry name" value="Ankyrin_rpt"/>
</dbReference>
<feature type="repeat" description="ANK" evidence="3">
    <location>
        <begin position="282"/>
        <end position="304"/>
    </location>
</feature>
<dbReference type="GO" id="GO:0071356">
    <property type="term" value="P:cellular response to tumor necrosis factor"/>
    <property type="evidence" value="ECO:0007669"/>
    <property type="project" value="TreeGrafter"/>
</dbReference>